<keyword evidence="2" id="KW-0346">Stress response</keyword>
<evidence type="ECO:0000256" key="2">
    <source>
        <dbReference type="ARBA" id="ARBA00023016"/>
    </source>
</evidence>
<keyword evidence="6" id="KW-1185">Reference proteome</keyword>
<dbReference type="PANTHER" id="PTHR21262">
    <property type="entry name" value="GUANOSINE-3',5'-BIS DIPHOSPHATE 3'-PYROPHOSPHOHYDROLASE"/>
    <property type="match status" value="1"/>
</dbReference>
<reference evidence="5 6" key="1">
    <citation type="journal article" date="2023" name="Hortic Res">
        <title>Pangenome of water caltrop reveals structural variations and asymmetric subgenome divergence after allopolyploidization.</title>
        <authorList>
            <person name="Zhang X."/>
            <person name="Chen Y."/>
            <person name="Wang L."/>
            <person name="Yuan Y."/>
            <person name="Fang M."/>
            <person name="Shi L."/>
            <person name="Lu R."/>
            <person name="Comes H.P."/>
            <person name="Ma Y."/>
            <person name="Chen Y."/>
            <person name="Huang G."/>
            <person name="Zhou Y."/>
            <person name="Zheng Z."/>
            <person name="Qiu Y."/>
        </authorList>
    </citation>
    <scope>NUCLEOTIDE SEQUENCE [LARGE SCALE GENOMIC DNA]</scope>
    <source>
        <tissue evidence="5">Roots</tissue>
    </source>
</reference>
<dbReference type="Pfam" id="PF04607">
    <property type="entry name" value="RelA_SpoT"/>
    <property type="match status" value="1"/>
</dbReference>
<dbReference type="EMBL" id="JAXIOK010000008">
    <property type="protein sequence ID" value="KAK4764190.1"/>
    <property type="molecule type" value="Genomic_DNA"/>
</dbReference>
<protein>
    <recommendedName>
        <fullName evidence="7">GTP diphosphokinase</fullName>
    </recommendedName>
</protein>
<evidence type="ECO:0000313" key="5">
    <source>
        <dbReference type="EMBL" id="KAK4764190.1"/>
    </source>
</evidence>
<evidence type="ECO:0000259" key="3">
    <source>
        <dbReference type="SMART" id="SM00471"/>
    </source>
</evidence>
<dbReference type="Pfam" id="PF13328">
    <property type="entry name" value="HD_4"/>
    <property type="match status" value="1"/>
</dbReference>
<dbReference type="CDD" id="cd05399">
    <property type="entry name" value="NT_Rel-Spo_like"/>
    <property type="match status" value="1"/>
</dbReference>
<comment type="caution">
    <text evidence="5">The sequence shown here is derived from an EMBL/GenBank/DDBJ whole genome shotgun (WGS) entry which is preliminary data.</text>
</comment>
<evidence type="ECO:0000313" key="6">
    <source>
        <dbReference type="Proteomes" id="UP001345219"/>
    </source>
</evidence>
<dbReference type="AlphaFoldDB" id="A0AAN7KBG1"/>
<dbReference type="FunFam" id="1.10.3210.10:FF:000001">
    <property type="entry name" value="GTP pyrophosphokinase RelA"/>
    <property type="match status" value="1"/>
</dbReference>
<feature type="domain" description="RelA/SpoT" evidence="4">
    <location>
        <begin position="420"/>
        <end position="530"/>
    </location>
</feature>
<dbReference type="InterPro" id="IPR043519">
    <property type="entry name" value="NT_sf"/>
</dbReference>
<dbReference type="PANTHER" id="PTHR21262:SF0">
    <property type="entry name" value="GTP DIPHOSPHOKINASE RSH3, CHLOROPLASTIC-RELATED"/>
    <property type="match status" value="1"/>
</dbReference>
<dbReference type="Gene3D" id="1.10.3210.10">
    <property type="entry name" value="Hypothetical protein af1432"/>
    <property type="match status" value="1"/>
</dbReference>
<dbReference type="FunFam" id="3.30.460.10:FF:000001">
    <property type="entry name" value="GTP pyrophosphokinase RelA"/>
    <property type="match status" value="1"/>
</dbReference>
<dbReference type="GO" id="GO:0009507">
    <property type="term" value="C:chloroplast"/>
    <property type="evidence" value="ECO:0007669"/>
    <property type="project" value="TreeGrafter"/>
</dbReference>
<dbReference type="Gene3D" id="3.30.460.10">
    <property type="entry name" value="Beta Polymerase, domain 2"/>
    <property type="match status" value="1"/>
</dbReference>
<dbReference type="Proteomes" id="UP001345219">
    <property type="component" value="Chromosome 11"/>
</dbReference>
<proteinExistence type="inferred from homology"/>
<feature type="domain" description="HD/PDEase" evidence="3">
    <location>
        <begin position="222"/>
        <end position="339"/>
    </location>
</feature>
<evidence type="ECO:0008006" key="7">
    <source>
        <dbReference type="Google" id="ProtNLM"/>
    </source>
</evidence>
<dbReference type="SUPFAM" id="SSF81301">
    <property type="entry name" value="Nucleotidyltransferase"/>
    <property type="match status" value="1"/>
</dbReference>
<dbReference type="SMART" id="SM00954">
    <property type="entry name" value="RelA_SpoT"/>
    <property type="match status" value="1"/>
</dbReference>
<dbReference type="GO" id="GO:0015969">
    <property type="term" value="P:guanosine tetraphosphate metabolic process"/>
    <property type="evidence" value="ECO:0007669"/>
    <property type="project" value="InterPro"/>
</dbReference>
<evidence type="ECO:0000256" key="1">
    <source>
        <dbReference type="ARBA" id="ARBA00007476"/>
    </source>
</evidence>
<dbReference type="InterPro" id="IPR003607">
    <property type="entry name" value="HD/PDEase_dom"/>
</dbReference>
<dbReference type="SUPFAM" id="SSF109604">
    <property type="entry name" value="HD-domain/PDEase-like"/>
    <property type="match status" value="1"/>
</dbReference>
<evidence type="ECO:0000259" key="4">
    <source>
        <dbReference type="SMART" id="SM00954"/>
    </source>
</evidence>
<gene>
    <name evidence="5" type="ORF">SAY87_013628</name>
</gene>
<comment type="similarity">
    <text evidence="1">Belongs to the RelA/SpoT family.</text>
</comment>
<sequence>MAIPAIAIYATSPPHQFISHTIYDFDFNSRSSPSPCSSSSSSASSSSSQKPFLGGLSRLFSSSPAQRQIPSSSLTMQVAEERGDELLKVLSGSSSYYGKFVGSLKREYSSPVSVIHGPPSSCGSSCSSHRSSSALFKGLVRNALGSCIDYDCSRSDFRHPGAAESVELTFNLEEGVADGDLDFHAKELLSSAQKRHAIFYEDLVLKAFCEAERAHRGQTRASGDPYLQHCVETGVLLALVGANSVVVAAGLLHDSTDDSFLNYDYILRTFGVNVADLVQGVSNLSHLSKLARENNTASRPYEADLLHTLFLAMADARVVLVKLADRLHNMMTLDALPPLKQEKFAKETLEIFVPLANRLGISSWKERLENLCFRHLEPIRHWELSSQVLESFNEDFLASSIEKLKLALQEKLASNICLSGRQKSLYSIHCKMLKKNLSVDEIHDIYGLRLIVEDKEDCYRALEIVHELWPQARGKFKDYIVHPKFNGYQSLHTVVLGEGRVPLEVQIRTREMHLQAEFGFAAHWRYKESDCEHSSFIVQMVEWARWIVAWQCKAMDFDWPSAEYADSIKSPCCKPQCCMENPVFVIVIQDEEMSVQELPANSTLMDLLKRLNYQYGGLPIPMKEEMMPRLNHQPLADPTHRLKMGDVVELTRTLPDRALTEYREEIQRMFNSAAATPNTVGWAN</sequence>
<dbReference type="SMART" id="SM00471">
    <property type="entry name" value="HDc"/>
    <property type="match status" value="1"/>
</dbReference>
<name>A0AAN7KBG1_9MYRT</name>
<dbReference type="InterPro" id="IPR007685">
    <property type="entry name" value="RelA_SpoT"/>
</dbReference>
<organism evidence="5 6">
    <name type="scientific">Trapa incisa</name>
    <dbReference type="NCBI Taxonomy" id="236973"/>
    <lineage>
        <taxon>Eukaryota</taxon>
        <taxon>Viridiplantae</taxon>
        <taxon>Streptophyta</taxon>
        <taxon>Embryophyta</taxon>
        <taxon>Tracheophyta</taxon>
        <taxon>Spermatophyta</taxon>
        <taxon>Magnoliopsida</taxon>
        <taxon>eudicotyledons</taxon>
        <taxon>Gunneridae</taxon>
        <taxon>Pentapetalae</taxon>
        <taxon>rosids</taxon>
        <taxon>malvids</taxon>
        <taxon>Myrtales</taxon>
        <taxon>Lythraceae</taxon>
        <taxon>Trapa</taxon>
    </lineage>
</organism>
<accession>A0AAN7KBG1</accession>